<dbReference type="RefSeq" id="WP_145435565.1">
    <property type="nucleotide sequence ID" value="NZ_CP036339.1"/>
</dbReference>
<evidence type="ECO:0000313" key="3">
    <source>
        <dbReference type="EMBL" id="QDT75786.1"/>
    </source>
</evidence>
<evidence type="ECO:0000256" key="1">
    <source>
        <dbReference type="ARBA" id="ARBA00022676"/>
    </source>
</evidence>
<organism evidence="3 4">
    <name type="scientific">Lacipirellula limnantheis</name>
    <dbReference type="NCBI Taxonomy" id="2528024"/>
    <lineage>
        <taxon>Bacteria</taxon>
        <taxon>Pseudomonadati</taxon>
        <taxon>Planctomycetota</taxon>
        <taxon>Planctomycetia</taxon>
        <taxon>Pirellulales</taxon>
        <taxon>Lacipirellulaceae</taxon>
        <taxon>Lacipirellula</taxon>
    </lineage>
</organism>
<dbReference type="Proteomes" id="UP000317909">
    <property type="component" value="Chromosome"/>
</dbReference>
<dbReference type="InterPro" id="IPR002201">
    <property type="entry name" value="Glyco_trans_9"/>
</dbReference>
<dbReference type="AlphaFoldDB" id="A0A517U587"/>
<dbReference type="SUPFAM" id="SSF53756">
    <property type="entry name" value="UDP-Glycosyltransferase/glycogen phosphorylase"/>
    <property type="match status" value="1"/>
</dbReference>
<dbReference type="InterPro" id="IPR051199">
    <property type="entry name" value="LPS_LOS_Heptosyltrfase"/>
</dbReference>
<dbReference type="OrthoDB" id="9768048at2"/>
<name>A0A517U587_9BACT</name>
<gene>
    <name evidence="3" type="primary">rfaF</name>
    <name evidence="3" type="ORF">I41_50290</name>
</gene>
<keyword evidence="4" id="KW-1185">Reference proteome</keyword>
<evidence type="ECO:0000313" key="4">
    <source>
        <dbReference type="Proteomes" id="UP000317909"/>
    </source>
</evidence>
<proteinExistence type="predicted"/>
<dbReference type="EC" id="2.-.-.-" evidence="3"/>
<dbReference type="GO" id="GO:0005829">
    <property type="term" value="C:cytosol"/>
    <property type="evidence" value="ECO:0007669"/>
    <property type="project" value="TreeGrafter"/>
</dbReference>
<keyword evidence="2 3" id="KW-0808">Transferase</keyword>
<dbReference type="PANTHER" id="PTHR30160">
    <property type="entry name" value="TETRAACYLDISACCHARIDE 4'-KINASE-RELATED"/>
    <property type="match status" value="1"/>
</dbReference>
<dbReference type="Pfam" id="PF01075">
    <property type="entry name" value="Glyco_transf_9"/>
    <property type="match status" value="1"/>
</dbReference>
<dbReference type="PANTHER" id="PTHR30160:SF7">
    <property type="entry name" value="ADP-HEPTOSE--LPS HEPTOSYLTRANSFERASE 2"/>
    <property type="match status" value="1"/>
</dbReference>
<dbReference type="Gene3D" id="3.40.50.2000">
    <property type="entry name" value="Glycogen Phosphorylase B"/>
    <property type="match status" value="2"/>
</dbReference>
<dbReference type="EMBL" id="CP036339">
    <property type="protein sequence ID" value="QDT75786.1"/>
    <property type="molecule type" value="Genomic_DNA"/>
</dbReference>
<sequence length="355" mass="38078">MRLGIFLPNWIGDVAMATPAIRALRKYVAAGELIAVMRPYVAEALGGNPWFDAEILYDKKSSAAADLQWPAVQRKLRDAKLDAVVLLTNSLRTGWMAYRSGARERIGAVGNLRTPLLTARVYPAKQGLRALTLPPVSGYLQVAYAAGASPESPALELFTTPADEEAADDVWRRLNLPAGERVVVLNTGGAFGAAKDWPAAHFTQLALRLSREYGLHVLLNCGPAERQAVRNIVAEARDDRITSLADEQSLPLGLTKAVIRRARLLVTTDSGPRFFGVAFGVPTISLFGPTSVAATRTGAAHDVGVSLGLACQPCMARTCPLNHHRCMRDLSVDRVWSAVAAALAAPPITLQQDAA</sequence>
<evidence type="ECO:0000256" key="2">
    <source>
        <dbReference type="ARBA" id="ARBA00022679"/>
    </source>
</evidence>
<keyword evidence="1" id="KW-0328">Glycosyltransferase</keyword>
<dbReference type="GO" id="GO:0008713">
    <property type="term" value="F:ADP-heptose-lipopolysaccharide heptosyltransferase activity"/>
    <property type="evidence" value="ECO:0007669"/>
    <property type="project" value="TreeGrafter"/>
</dbReference>
<protein>
    <submittedName>
        <fullName evidence="3">ADP-heptose--LPS heptosyltransferase 2</fullName>
        <ecNumber evidence="3">2.-.-.-</ecNumber>
    </submittedName>
</protein>
<dbReference type="GO" id="GO:0009244">
    <property type="term" value="P:lipopolysaccharide core region biosynthetic process"/>
    <property type="evidence" value="ECO:0007669"/>
    <property type="project" value="TreeGrafter"/>
</dbReference>
<accession>A0A517U587</accession>
<dbReference type="KEGG" id="llh:I41_50290"/>
<dbReference type="CDD" id="cd03789">
    <property type="entry name" value="GT9_LPS_heptosyltransferase"/>
    <property type="match status" value="1"/>
</dbReference>
<reference evidence="3 4" key="1">
    <citation type="submission" date="2019-02" db="EMBL/GenBank/DDBJ databases">
        <title>Deep-cultivation of Planctomycetes and their phenomic and genomic characterization uncovers novel biology.</title>
        <authorList>
            <person name="Wiegand S."/>
            <person name="Jogler M."/>
            <person name="Boedeker C."/>
            <person name="Pinto D."/>
            <person name="Vollmers J."/>
            <person name="Rivas-Marin E."/>
            <person name="Kohn T."/>
            <person name="Peeters S.H."/>
            <person name="Heuer A."/>
            <person name="Rast P."/>
            <person name="Oberbeckmann S."/>
            <person name="Bunk B."/>
            <person name="Jeske O."/>
            <person name="Meyerdierks A."/>
            <person name="Storesund J.E."/>
            <person name="Kallscheuer N."/>
            <person name="Luecker S."/>
            <person name="Lage O.M."/>
            <person name="Pohl T."/>
            <person name="Merkel B.J."/>
            <person name="Hornburger P."/>
            <person name="Mueller R.-W."/>
            <person name="Bruemmer F."/>
            <person name="Labrenz M."/>
            <person name="Spormann A.M."/>
            <person name="Op den Camp H."/>
            <person name="Overmann J."/>
            <person name="Amann R."/>
            <person name="Jetten M.S.M."/>
            <person name="Mascher T."/>
            <person name="Medema M.H."/>
            <person name="Devos D.P."/>
            <person name="Kaster A.-K."/>
            <person name="Ovreas L."/>
            <person name="Rohde M."/>
            <person name="Galperin M.Y."/>
            <person name="Jogler C."/>
        </authorList>
    </citation>
    <scope>NUCLEOTIDE SEQUENCE [LARGE SCALE GENOMIC DNA]</scope>
    <source>
        <strain evidence="3 4">I41</strain>
    </source>
</reference>